<protein>
    <submittedName>
        <fullName evidence="1">Uncharacterized protein</fullName>
    </submittedName>
</protein>
<keyword evidence="2" id="KW-1185">Reference proteome</keyword>
<evidence type="ECO:0000313" key="1">
    <source>
        <dbReference type="EMBL" id="GAU35301.1"/>
    </source>
</evidence>
<dbReference type="AlphaFoldDB" id="A0A2Z6MVB7"/>
<reference evidence="2" key="1">
    <citation type="journal article" date="2017" name="Front. Plant Sci.">
        <title>Climate Clever Clovers: New Paradigm to Reduce the Environmental Footprint of Ruminants by Breeding Low Methanogenic Forages Utilizing Haplotype Variation.</title>
        <authorList>
            <person name="Kaur P."/>
            <person name="Appels R."/>
            <person name="Bayer P.E."/>
            <person name="Keeble-Gagnere G."/>
            <person name="Wang J."/>
            <person name="Hirakawa H."/>
            <person name="Shirasawa K."/>
            <person name="Vercoe P."/>
            <person name="Stefanova K."/>
            <person name="Durmic Z."/>
            <person name="Nichols P."/>
            <person name="Revell C."/>
            <person name="Isobe S.N."/>
            <person name="Edwards D."/>
            <person name="Erskine W."/>
        </authorList>
    </citation>
    <scope>NUCLEOTIDE SEQUENCE [LARGE SCALE GENOMIC DNA]</scope>
    <source>
        <strain evidence="2">cv. Daliak</strain>
    </source>
</reference>
<gene>
    <name evidence="1" type="ORF">TSUD_389260</name>
</gene>
<name>A0A2Z6MVB7_TRISU</name>
<proteinExistence type="predicted"/>
<sequence>MRGWGKLLIIKLDYIMIEGGRGPVVNAAVNVGPPVEFVFRFFFARTDGRHDGAPTDTAVNSDFPVAHSGPLVVGPVNTI</sequence>
<dbReference type="Proteomes" id="UP000242715">
    <property type="component" value="Unassembled WGS sequence"/>
</dbReference>
<dbReference type="EMBL" id="DF973586">
    <property type="protein sequence ID" value="GAU35301.1"/>
    <property type="molecule type" value="Genomic_DNA"/>
</dbReference>
<accession>A0A2Z6MVB7</accession>
<evidence type="ECO:0000313" key="2">
    <source>
        <dbReference type="Proteomes" id="UP000242715"/>
    </source>
</evidence>
<organism evidence="1 2">
    <name type="scientific">Trifolium subterraneum</name>
    <name type="common">Subterranean clover</name>
    <dbReference type="NCBI Taxonomy" id="3900"/>
    <lineage>
        <taxon>Eukaryota</taxon>
        <taxon>Viridiplantae</taxon>
        <taxon>Streptophyta</taxon>
        <taxon>Embryophyta</taxon>
        <taxon>Tracheophyta</taxon>
        <taxon>Spermatophyta</taxon>
        <taxon>Magnoliopsida</taxon>
        <taxon>eudicotyledons</taxon>
        <taxon>Gunneridae</taxon>
        <taxon>Pentapetalae</taxon>
        <taxon>rosids</taxon>
        <taxon>fabids</taxon>
        <taxon>Fabales</taxon>
        <taxon>Fabaceae</taxon>
        <taxon>Papilionoideae</taxon>
        <taxon>50 kb inversion clade</taxon>
        <taxon>NPAAA clade</taxon>
        <taxon>Hologalegina</taxon>
        <taxon>IRL clade</taxon>
        <taxon>Trifolieae</taxon>
        <taxon>Trifolium</taxon>
    </lineage>
</organism>